<gene>
    <name evidence="1" type="ORF">DXH78_08035</name>
</gene>
<dbReference type="OrthoDB" id="1495368at2"/>
<accession>A0A371BA92</accession>
<protein>
    <submittedName>
        <fullName evidence="1">DUF3768 domain-containing protein</fullName>
    </submittedName>
</protein>
<dbReference type="Proteomes" id="UP000263993">
    <property type="component" value="Unassembled WGS sequence"/>
</dbReference>
<organism evidence="1 2">
    <name type="scientific">Undibacter mobilis</name>
    <dbReference type="NCBI Taxonomy" id="2292256"/>
    <lineage>
        <taxon>Bacteria</taxon>
        <taxon>Pseudomonadati</taxon>
        <taxon>Pseudomonadota</taxon>
        <taxon>Alphaproteobacteria</taxon>
        <taxon>Hyphomicrobiales</taxon>
        <taxon>Nitrobacteraceae</taxon>
        <taxon>Undibacter</taxon>
    </lineage>
</organism>
<name>A0A371BA92_9BRAD</name>
<evidence type="ECO:0000313" key="1">
    <source>
        <dbReference type="EMBL" id="RDV04516.1"/>
    </source>
</evidence>
<keyword evidence="2" id="KW-1185">Reference proteome</keyword>
<proteinExistence type="predicted"/>
<comment type="caution">
    <text evidence="1">The sequence shown here is derived from an EMBL/GenBank/DDBJ whole genome shotgun (WGS) entry which is preliminary data.</text>
</comment>
<dbReference type="AlphaFoldDB" id="A0A371BA92"/>
<dbReference type="Pfam" id="PF12599">
    <property type="entry name" value="DUF3768"/>
    <property type="match status" value="1"/>
</dbReference>
<sequence>MIAQLNADKAARRREVDRECHIRKLNDDLRCRDGKGRVLITNAVEALGSIIVRQLLELITAYDSFPTENDPHDFGIIEACGQVFYWKIDYFDLALEMHSPDPSDPAVTERVLTLMLSSDY</sequence>
<dbReference type="EMBL" id="QRGO01000001">
    <property type="protein sequence ID" value="RDV04516.1"/>
    <property type="molecule type" value="Genomic_DNA"/>
</dbReference>
<evidence type="ECO:0000313" key="2">
    <source>
        <dbReference type="Proteomes" id="UP000263993"/>
    </source>
</evidence>
<dbReference type="RefSeq" id="WP_115516541.1">
    <property type="nucleotide sequence ID" value="NZ_QRGO01000001.1"/>
</dbReference>
<reference evidence="2" key="1">
    <citation type="submission" date="2018-08" db="EMBL/GenBank/DDBJ databases">
        <authorList>
            <person name="Kim S.-J."/>
            <person name="Jung G.-Y."/>
        </authorList>
    </citation>
    <scope>NUCLEOTIDE SEQUENCE [LARGE SCALE GENOMIC DNA]</scope>
    <source>
        <strain evidence="2">GY_H</strain>
    </source>
</reference>
<dbReference type="InterPro" id="IPR022243">
    <property type="entry name" value="DUF3768"/>
</dbReference>